<reference evidence="1" key="1">
    <citation type="journal article" date="2015" name="Nature">
        <title>Complex archaea that bridge the gap between prokaryotes and eukaryotes.</title>
        <authorList>
            <person name="Spang A."/>
            <person name="Saw J.H."/>
            <person name="Jorgensen S.L."/>
            <person name="Zaremba-Niedzwiedzka K."/>
            <person name="Martijn J."/>
            <person name="Lind A.E."/>
            <person name="van Eijk R."/>
            <person name="Schleper C."/>
            <person name="Guy L."/>
            <person name="Ettema T.J."/>
        </authorList>
    </citation>
    <scope>NUCLEOTIDE SEQUENCE</scope>
</reference>
<comment type="caution">
    <text evidence="1">The sequence shown here is derived from an EMBL/GenBank/DDBJ whole genome shotgun (WGS) entry which is preliminary data.</text>
</comment>
<dbReference type="AlphaFoldDB" id="A0A0F8WD80"/>
<organism evidence="1">
    <name type="scientific">marine sediment metagenome</name>
    <dbReference type="NCBI Taxonomy" id="412755"/>
    <lineage>
        <taxon>unclassified sequences</taxon>
        <taxon>metagenomes</taxon>
        <taxon>ecological metagenomes</taxon>
    </lineage>
</organism>
<sequence length="115" mass="12599">MRYYGIGTLTFSSGTSLDNSTSVDLWNGRTEPTHVPDKVILYTEEDAFTNTITVEVSDDDSNFVALYDSQRGANVTLPAVTVLSVEPMQRHLRVNSNGTEGDGATILVFGLDRRP</sequence>
<dbReference type="EMBL" id="LAZR01065814">
    <property type="protein sequence ID" value="KKK54797.1"/>
    <property type="molecule type" value="Genomic_DNA"/>
</dbReference>
<proteinExistence type="predicted"/>
<protein>
    <submittedName>
        <fullName evidence="1">Uncharacterized protein</fullName>
    </submittedName>
</protein>
<accession>A0A0F8WD80</accession>
<gene>
    <name evidence="1" type="ORF">LCGC14_3081100</name>
</gene>
<evidence type="ECO:0000313" key="1">
    <source>
        <dbReference type="EMBL" id="KKK54797.1"/>
    </source>
</evidence>
<name>A0A0F8WD80_9ZZZZ</name>